<accession>A0A433NKE2</accession>
<keyword evidence="2" id="KW-1185">Reference proteome</keyword>
<evidence type="ECO:0000313" key="2">
    <source>
        <dbReference type="Proteomes" id="UP000268857"/>
    </source>
</evidence>
<dbReference type="AlphaFoldDB" id="A0A433NKE2"/>
<organism evidence="1 2">
    <name type="scientific">Chlorogloeopsis fritschii PCC 6912</name>
    <dbReference type="NCBI Taxonomy" id="211165"/>
    <lineage>
        <taxon>Bacteria</taxon>
        <taxon>Bacillati</taxon>
        <taxon>Cyanobacteriota</taxon>
        <taxon>Cyanophyceae</taxon>
        <taxon>Nostocales</taxon>
        <taxon>Chlorogloeopsidaceae</taxon>
        <taxon>Chlorogloeopsis</taxon>
    </lineage>
</organism>
<dbReference type="EMBL" id="RSCJ01000008">
    <property type="protein sequence ID" value="RUR83149.1"/>
    <property type="molecule type" value="Genomic_DNA"/>
</dbReference>
<dbReference type="Proteomes" id="UP000268857">
    <property type="component" value="Unassembled WGS sequence"/>
</dbReference>
<protein>
    <submittedName>
        <fullName evidence="1">Uncharacterized protein</fullName>
    </submittedName>
</protein>
<name>A0A433NKE2_CHLFR</name>
<evidence type="ECO:0000313" key="1">
    <source>
        <dbReference type="EMBL" id="RUR83149.1"/>
    </source>
</evidence>
<reference evidence="1 2" key="1">
    <citation type="journal article" date="2019" name="Genome Biol. Evol.">
        <title>Day and night: Metabolic profiles and evolutionary relationships of six axenic non-marine cyanobacteria.</title>
        <authorList>
            <person name="Will S.E."/>
            <person name="Henke P."/>
            <person name="Boedeker C."/>
            <person name="Huang S."/>
            <person name="Brinkmann H."/>
            <person name="Rohde M."/>
            <person name="Jarek M."/>
            <person name="Friedl T."/>
            <person name="Seufert S."/>
            <person name="Schumacher M."/>
            <person name="Overmann J."/>
            <person name="Neumann-Schaal M."/>
            <person name="Petersen J."/>
        </authorList>
    </citation>
    <scope>NUCLEOTIDE SEQUENCE [LARGE SCALE GENOMIC DNA]</scope>
    <source>
        <strain evidence="1 2">PCC 6912</strain>
    </source>
</reference>
<gene>
    <name evidence="1" type="ORF">PCC6912_25230</name>
</gene>
<comment type="caution">
    <text evidence="1">The sequence shown here is derived from an EMBL/GenBank/DDBJ whole genome shotgun (WGS) entry which is preliminary data.</text>
</comment>
<sequence>MATSTGTTVLNLNSLSLNVCTKDMGISKGHKVVVTTNITKDRKFSAGQEAGWRRENLK</sequence>
<proteinExistence type="predicted"/>